<reference evidence="1" key="1">
    <citation type="submission" date="2017-08" db="EMBL/GenBank/DDBJ databases">
        <title>Characterization of Grapevine virus D isolate MD25.</title>
        <authorList>
            <person name="Al Rwahnih M."/>
        </authorList>
    </citation>
    <scope>NUCLEOTIDE SEQUENCE</scope>
    <source>
        <strain evidence="1">MD25</strain>
    </source>
</reference>
<protein>
    <submittedName>
        <fullName evidence="1">Uncharacterized protein</fullName>
    </submittedName>
</protein>
<evidence type="ECO:0000313" key="1">
    <source>
        <dbReference type="EMBL" id="AVD73312.1"/>
    </source>
</evidence>
<organism evidence="1">
    <name type="scientific">Grapevine virus D</name>
    <dbReference type="NCBI Taxonomy" id="51617"/>
    <lineage>
        <taxon>Viruses</taxon>
        <taxon>Riboviria</taxon>
        <taxon>Orthornavirae</taxon>
        <taxon>Kitrinoviricota</taxon>
        <taxon>Alsuviricetes</taxon>
        <taxon>Tymovirales</taxon>
        <taxon>Betaflexiviridae</taxon>
        <taxon>Trivirinae</taxon>
        <taxon>Vitivirus</taxon>
        <taxon>Vitivirus deltavitis</taxon>
    </lineage>
</organism>
<proteinExistence type="predicted"/>
<name>A0A2L1GU71_9VIRU</name>
<accession>A0A2L1GU71</accession>
<sequence>MPYPHALSYSIGREAQVEPERIEKALLSLYSLGYDLDTILLTRDQDSEVRLEVRSVWLGAGLPCYLLGTLGRSEFVKLGERTEREVAFELLTSLSLDYPLLPLDCTRLEGPVKVVSKNGQLSCTWGLNKRETVYKQGSVASDHLSRKGFAARIAVESWVTR</sequence>
<dbReference type="EMBL" id="MF774336">
    <property type="protein sequence ID" value="AVD73312.1"/>
    <property type="molecule type" value="Genomic_RNA"/>
</dbReference>